<dbReference type="Gene3D" id="3.50.30.30">
    <property type="match status" value="1"/>
</dbReference>
<gene>
    <name evidence="2" type="ORF">SAMD00020551_1337</name>
</gene>
<dbReference type="InterPro" id="IPR039373">
    <property type="entry name" value="Peptidase_M28B"/>
</dbReference>
<proteinExistence type="predicted"/>
<accession>A0A0A8X1P7</accession>
<dbReference type="GO" id="GO:0004180">
    <property type="term" value="F:carboxypeptidase activity"/>
    <property type="evidence" value="ECO:0007669"/>
    <property type="project" value="TreeGrafter"/>
</dbReference>
<evidence type="ECO:0000313" key="3">
    <source>
        <dbReference type="Proteomes" id="UP000031014"/>
    </source>
</evidence>
<comment type="caution">
    <text evidence="2">The sequence shown here is derived from an EMBL/GenBank/DDBJ whole genome shotgun (WGS) entry which is preliminary data.</text>
</comment>
<sequence length="587" mass="65426">MEKLTVIEREIISHINANQLMDYNREIAKEVRLSGSEEELRAFKFAQKSLESFGLETELSFHEAYISLPRKASLKIGDIDVPCITHSMAPSTKEGGLLGESVYIGDYTDGKLSLCKGKISVVEGIASPEVIAKLSDAGTLAVVFINGPYTHEMIVSTVWGSPTAENISQMPKIPVVSVNDDSGEILKKSIAEGKSQVELHTEVETKWTAIPTLIAEIKGEEEPEHFVLFSGHIDSWHYGAMDNGSANATMLEVARVLSKYKNKMKRSIRFAFWSGHSHGRYAGSQAYCDQHWEEIHENCVMHFYIDSVGGKGATILSESNCMSETKDIASLYVKELAGQDYVGSRYGKYADQSFWGAGVPSLYMGMSEQQLSNDPMSQKVFQVFAGKEAGGFGWWWHTVEDTIDKIHPANLKRDCEIYVLSIYKVLTDPIVPINQLAAVLEIKVTIKKYQETAGDKVNLDLTLERLNELEEVIMKVQSTLPTSALLVEDQKEINKRIMAISRSLVPLNYVSNDLFEHDPAVGLLPVPSLSSINRMASLEKGTHEFYLLNNSINRQVNKVNYLLKNALKEAHNLLTFNKKRGGNYVGN</sequence>
<organism evidence="2 3">
    <name type="scientific">Mesobacillus selenatarsenatis (strain DSM 18680 / JCM 14380 / FERM P-15431 / SF-1)</name>
    <dbReference type="NCBI Taxonomy" id="1321606"/>
    <lineage>
        <taxon>Bacteria</taxon>
        <taxon>Bacillati</taxon>
        <taxon>Bacillota</taxon>
        <taxon>Bacilli</taxon>
        <taxon>Bacillales</taxon>
        <taxon>Bacillaceae</taxon>
        <taxon>Mesobacillus</taxon>
    </lineage>
</organism>
<dbReference type="AlphaFoldDB" id="A0A0A8X1P7"/>
<dbReference type="Proteomes" id="UP000031014">
    <property type="component" value="Unassembled WGS sequence"/>
</dbReference>
<name>A0A0A8X1P7_MESS1</name>
<dbReference type="EMBL" id="BASE01000028">
    <property type="protein sequence ID" value="GAM13199.1"/>
    <property type="molecule type" value="Genomic_DNA"/>
</dbReference>
<evidence type="ECO:0000259" key="1">
    <source>
        <dbReference type="Pfam" id="PF04389"/>
    </source>
</evidence>
<keyword evidence="3" id="KW-1185">Reference proteome</keyword>
<feature type="domain" description="Peptidase M28" evidence="1">
    <location>
        <begin position="213"/>
        <end position="413"/>
    </location>
</feature>
<protein>
    <recommendedName>
        <fullName evidence="1">Peptidase M28 domain-containing protein</fullName>
    </recommendedName>
</protein>
<evidence type="ECO:0000313" key="2">
    <source>
        <dbReference type="EMBL" id="GAM13199.1"/>
    </source>
</evidence>
<dbReference type="PANTHER" id="PTHR10404">
    <property type="entry name" value="N-ACETYLATED-ALPHA-LINKED ACIDIC DIPEPTIDASE"/>
    <property type="match status" value="1"/>
</dbReference>
<dbReference type="Gene3D" id="3.40.630.10">
    <property type="entry name" value="Zn peptidases"/>
    <property type="match status" value="1"/>
</dbReference>
<reference evidence="2 3" key="1">
    <citation type="submission" date="2013-06" db="EMBL/GenBank/DDBJ databases">
        <title>Whole genome shotgun sequence of Bacillus selenatarsenatis SF-1.</title>
        <authorList>
            <person name="Kuroda M."/>
            <person name="Sei K."/>
            <person name="Yamashita M."/>
            <person name="Ike M."/>
        </authorList>
    </citation>
    <scope>NUCLEOTIDE SEQUENCE [LARGE SCALE GENOMIC DNA]</scope>
    <source>
        <strain evidence="2 3">SF-1</strain>
    </source>
</reference>
<dbReference type="InterPro" id="IPR007484">
    <property type="entry name" value="Peptidase_M28"/>
</dbReference>
<dbReference type="PANTHER" id="PTHR10404:SF46">
    <property type="entry name" value="VACUOLAR PROTEIN SORTING-ASSOCIATED PROTEIN 70"/>
    <property type="match status" value="1"/>
</dbReference>
<dbReference type="Pfam" id="PF04389">
    <property type="entry name" value="Peptidase_M28"/>
    <property type="match status" value="1"/>
</dbReference>
<dbReference type="STRING" id="1321606.SAMD00020551_1337"/>
<dbReference type="SUPFAM" id="SSF53187">
    <property type="entry name" value="Zn-dependent exopeptidases"/>
    <property type="match status" value="1"/>
</dbReference>